<dbReference type="PANTHER" id="PTHR33254">
    <property type="entry name" value="4-HYDROXY-4-METHYL-2-OXOGLUTARATE ALDOLASE 3-RELATED"/>
    <property type="match status" value="1"/>
</dbReference>
<comment type="cofactor">
    <cofactor evidence="1">
        <name>Mg(2+)</name>
        <dbReference type="ChEBI" id="CHEBI:18420"/>
    </cofactor>
</comment>
<feature type="binding site" evidence="1">
    <location>
        <position position="123"/>
    </location>
    <ligand>
        <name>substrate</name>
    </ligand>
</feature>
<name>A0A9P5E1K5_9HYPO</name>
<dbReference type="AlphaFoldDB" id="A0A9P5E1K5"/>
<keyword evidence="3" id="KW-1185">Reference proteome</keyword>
<reference evidence="2" key="1">
    <citation type="journal article" date="2017" name="Mycologia">
        <title>Fusarium algeriense, sp. nov., a novel toxigenic crown rot pathogen of durum wheat from Algeria is nested in the Fusarium burgessii species complex.</title>
        <authorList>
            <person name="Laraba I."/>
            <person name="Keddad A."/>
            <person name="Boureghda H."/>
            <person name="Abdallah N."/>
            <person name="Vaughan M.M."/>
            <person name="Proctor R.H."/>
            <person name="Busman M."/>
            <person name="O'Donnell K."/>
        </authorList>
    </citation>
    <scope>NUCLEOTIDE SEQUENCE</scope>
    <source>
        <strain evidence="2">NRRL 25174</strain>
    </source>
</reference>
<dbReference type="Gene3D" id="3.50.30.40">
    <property type="entry name" value="Ribonuclease E inhibitor RraA/RraA-like"/>
    <property type="match status" value="1"/>
</dbReference>
<keyword evidence="1" id="KW-0479">Metal-binding</keyword>
<keyword evidence="1" id="KW-0460">Magnesium</keyword>
<reference evidence="2" key="2">
    <citation type="submission" date="2020-02" db="EMBL/GenBank/DDBJ databases">
        <title>Identification and distribution of gene clusters putatively required for synthesis of sphingolipid metabolism inhibitors in phylogenetically diverse species of the filamentous fungus Fusarium.</title>
        <authorList>
            <person name="Kim H.-S."/>
            <person name="Busman M."/>
            <person name="Brown D.W."/>
            <person name="Divon H."/>
            <person name="Uhlig S."/>
            <person name="Proctor R.H."/>
        </authorList>
    </citation>
    <scope>NUCLEOTIDE SEQUENCE</scope>
    <source>
        <strain evidence="2">NRRL 25174</strain>
    </source>
</reference>
<sequence>MASSDIALAEKIRAYSTCDVSDALLKVGVPHGGFLPNLSMWSPHRQEGDTKLIGPAYTVKFVRNTQTNAPKLKEHYIDTIPKDHVVFISAPHGTFNAVYGGLMSTRAKYSGAVGTVVDGTFRDLQDHRKLDYPVFARNVGTPSFYEVARPSEINVPVKLQDPALDTTINPGDIIFGDLNGVVCVPKDVLAKIVEILPGLVEADDNMARDIAKGKTFTAAKNEYR</sequence>
<protein>
    <submittedName>
        <fullName evidence="2">DlpA-like protein</fullName>
    </submittedName>
</protein>
<dbReference type="OrthoDB" id="1476984at2759"/>
<dbReference type="EMBL" id="PVQB02000033">
    <property type="protein sequence ID" value="KAF4345146.1"/>
    <property type="molecule type" value="Genomic_DNA"/>
</dbReference>
<comment type="caution">
    <text evidence="2">The sequence shown here is derived from an EMBL/GenBank/DDBJ whole genome shotgun (WGS) entry which is preliminary data.</text>
</comment>
<feature type="binding site" evidence="1">
    <location>
        <begin position="100"/>
        <end position="103"/>
    </location>
    <ligand>
        <name>substrate</name>
    </ligand>
</feature>
<dbReference type="Proteomes" id="UP000730481">
    <property type="component" value="Unassembled WGS sequence"/>
</dbReference>
<dbReference type="Pfam" id="PF03737">
    <property type="entry name" value="RraA-like"/>
    <property type="match status" value="1"/>
</dbReference>
<proteinExistence type="predicted"/>
<organism evidence="2 3">
    <name type="scientific">Fusarium beomiforme</name>
    <dbReference type="NCBI Taxonomy" id="44412"/>
    <lineage>
        <taxon>Eukaryota</taxon>
        <taxon>Fungi</taxon>
        <taxon>Dikarya</taxon>
        <taxon>Ascomycota</taxon>
        <taxon>Pezizomycotina</taxon>
        <taxon>Sordariomycetes</taxon>
        <taxon>Hypocreomycetidae</taxon>
        <taxon>Hypocreales</taxon>
        <taxon>Nectriaceae</taxon>
        <taxon>Fusarium</taxon>
        <taxon>Fusarium burgessii species complex</taxon>
    </lineage>
</organism>
<dbReference type="CDD" id="cd16841">
    <property type="entry name" value="RraA_family"/>
    <property type="match status" value="1"/>
</dbReference>
<dbReference type="GO" id="GO:0046872">
    <property type="term" value="F:metal ion binding"/>
    <property type="evidence" value="ECO:0007669"/>
    <property type="project" value="UniProtKB-KW"/>
</dbReference>
<dbReference type="GO" id="GO:0008948">
    <property type="term" value="F:oxaloacetate decarboxylase activity"/>
    <property type="evidence" value="ECO:0007669"/>
    <property type="project" value="TreeGrafter"/>
</dbReference>
<evidence type="ECO:0000313" key="3">
    <source>
        <dbReference type="Proteomes" id="UP000730481"/>
    </source>
</evidence>
<feature type="binding site" evidence="1">
    <location>
        <position position="122"/>
    </location>
    <ligand>
        <name>substrate</name>
    </ligand>
</feature>
<dbReference type="PANTHER" id="PTHR33254:SF28">
    <property type="entry name" value="4-HYDROXY-4-METHYL-2-OXOGLUTARATE ALDOLASE"/>
    <property type="match status" value="1"/>
</dbReference>
<evidence type="ECO:0000256" key="1">
    <source>
        <dbReference type="PIRSR" id="PIRSR605493-1"/>
    </source>
</evidence>
<evidence type="ECO:0000313" key="2">
    <source>
        <dbReference type="EMBL" id="KAF4345146.1"/>
    </source>
</evidence>
<dbReference type="InterPro" id="IPR005493">
    <property type="entry name" value="RraA/RraA-like"/>
</dbReference>
<dbReference type="SUPFAM" id="SSF89562">
    <property type="entry name" value="RraA-like"/>
    <property type="match status" value="1"/>
</dbReference>
<dbReference type="InterPro" id="IPR036704">
    <property type="entry name" value="RraA/RraA-like_sf"/>
</dbReference>
<dbReference type="GO" id="GO:0047443">
    <property type="term" value="F:4-hydroxy-4-methyl-2-oxoglutarate aldolase activity"/>
    <property type="evidence" value="ECO:0007669"/>
    <property type="project" value="TreeGrafter"/>
</dbReference>
<accession>A0A9P5E1K5</accession>
<gene>
    <name evidence="2" type="ORF">FBEOM_852</name>
</gene>